<dbReference type="Proteomes" id="UP000237105">
    <property type="component" value="Unassembled WGS sequence"/>
</dbReference>
<gene>
    <name evidence="1" type="ORF">PanWU01x14_313750</name>
</gene>
<sequence>PHDSRTQKSRKHDIWITRLCNIYKLFCGWITNNNRVMAHWSRQTNQTVTRIHDAILVKRAHLGIIFEIVEPNLGIAYWELWFDIKVSLVDSHPRYFKSSFGSIKYQSMS</sequence>
<evidence type="ECO:0000313" key="2">
    <source>
        <dbReference type="Proteomes" id="UP000237105"/>
    </source>
</evidence>
<dbReference type="EMBL" id="JXTB01000501">
    <property type="protein sequence ID" value="PON38274.1"/>
    <property type="molecule type" value="Genomic_DNA"/>
</dbReference>
<feature type="non-terminal residue" evidence="1">
    <location>
        <position position="1"/>
    </location>
</feature>
<keyword evidence="2" id="KW-1185">Reference proteome</keyword>
<comment type="caution">
    <text evidence="1">The sequence shown here is derived from an EMBL/GenBank/DDBJ whole genome shotgun (WGS) entry which is preliminary data.</text>
</comment>
<evidence type="ECO:0000313" key="1">
    <source>
        <dbReference type="EMBL" id="PON38274.1"/>
    </source>
</evidence>
<protein>
    <submittedName>
        <fullName evidence="1">Uncharacterized protein</fullName>
    </submittedName>
</protein>
<accession>A0A2P5AP05</accession>
<organism evidence="1 2">
    <name type="scientific">Parasponia andersonii</name>
    <name type="common">Sponia andersonii</name>
    <dbReference type="NCBI Taxonomy" id="3476"/>
    <lineage>
        <taxon>Eukaryota</taxon>
        <taxon>Viridiplantae</taxon>
        <taxon>Streptophyta</taxon>
        <taxon>Embryophyta</taxon>
        <taxon>Tracheophyta</taxon>
        <taxon>Spermatophyta</taxon>
        <taxon>Magnoliopsida</taxon>
        <taxon>eudicotyledons</taxon>
        <taxon>Gunneridae</taxon>
        <taxon>Pentapetalae</taxon>
        <taxon>rosids</taxon>
        <taxon>fabids</taxon>
        <taxon>Rosales</taxon>
        <taxon>Cannabaceae</taxon>
        <taxon>Parasponia</taxon>
    </lineage>
</organism>
<dbReference type="AlphaFoldDB" id="A0A2P5AP05"/>
<name>A0A2P5AP05_PARAD</name>
<proteinExistence type="predicted"/>
<reference evidence="2" key="1">
    <citation type="submission" date="2016-06" db="EMBL/GenBank/DDBJ databases">
        <title>Parallel loss of symbiosis genes in relatives of nitrogen-fixing non-legume Parasponia.</title>
        <authorList>
            <person name="Van Velzen R."/>
            <person name="Holmer R."/>
            <person name="Bu F."/>
            <person name="Rutten L."/>
            <person name="Van Zeijl A."/>
            <person name="Liu W."/>
            <person name="Santuari L."/>
            <person name="Cao Q."/>
            <person name="Sharma T."/>
            <person name="Shen D."/>
            <person name="Roswanjaya Y."/>
            <person name="Wardhani T."/>
            <person name="Kalhor M.S."/>
            <person name="Jansen J."/>
            <person name="Van den Hoogen J."/>
            <person name="Gungor B."/>
            <person name="Hartog M."/>
            <person name="Hontelez J."/>
            <person name="Verver J."/>
            <person name="Yang W.-C."/>
            <person name="Schijlen E."/>
            <person name="Repin R."/>
            <person name="Schilthuizen M."/>
            <person name="Schranz E."/>
            <person name="Heidstra R."/>
            <person name="Miyata K."/>
            <person name="Fedorova E."/>
            <person name="Kohlen W."/>
            <person name="Bisseling T."/>
            <person name="Smit S."/>
            <person name="Geurts R."/>
        </authorList>
    </citation>
    <scope>NUCLEOTIDE SEQUENCE [LARGE SCALE GENOMIC DNA]</scope>
    <source>
        <strain evidence="2">cv. WU1-14</strain>
    </source>
</reference>